<sequence>MHHRVKIAGNLFRQQTGADQRDSHPPSGGVNDVALHVHKQPVATLPFTGVNLKLHITSSCCRQQTIR</sequence>
<accession>A0A655C8G4</accession>
<name>A0A655C8G4_SALET</name>
<evidence type="ECO:0000256" key="1">
    <source>
        <dbReference type="SAM" id="MobiDB-lite"/>
    </source>
</evidence>
<dbReference type="EMBL" id="CQPD01000013">
    <property type="protein sequence ID" value="CNU02021.1"/>
    <property type="molecule type" value="Genomic_DNA"/>
</dbReference>
<dbReference type="AlphaFoldDB" id="A0A655C8G4"/>
<reference evidence="2 3" key="1">
    <citation type="submission" date="2015-03" db="EMBL/GenBank/DDBJ databases">
        <authorList>
            <consortium name="Pathogen Informatics"/>
        </authorList>
    </citation>
    <scope>NUCLEOTIDE SEQUENCE [LARGE SCALE GENOMIC DNA]</scope>
    <source>
        <strain evidence="2 3">D4891</strain>
    </source>
</reference>
<evidence type="ECO:0000313" key="2">
    <source>
        <dbReference type="EMBL" id="CNU02021.1"/>
    </source>
</evidence>
<organism evidence="2 3">
    <name type="scientific">Salmonella enterica subsp. enterica serovar Bovismorbificans</name>
    <dbReference type="NCBI Taxonomy" id="58097"/>
    <lineage>
        <taxon>Bacteria</taxon>
        <taxon>Pseudomonadati</taxon>
        <taxon>Pseudomonadota</taxon>
        <taxon>Gammaproteobacteria</taxon>
        <taxon>Enterobacterales</taxon>
        <taxon>Enterobacteriaceae</taxon>
        <taxon>Salmonella</taxon>
    </lineage>
</organism>
<proteinExistence type="predicted"/>
<evidence type="ECO:0000313" key="3">
    <source>
        <dbReference type="Proteomes" id="UP000042394"/>
    </source>
</evidence>
<dbReference type="Proteomes" id="UP000042394">
    <property type="component" value="Unassembled WGS sequence"/>
</dbReference>
<feature type="region of interest" description="Disordered" evidence="1">
    <location>
        <begin position="1"/>
        <end position="32"/>
    </location>
</feature>
<gene>
    <name evidence="2" type="ORF">ERS008207_01618</name>
</gene>
<protein>
    <submittedName>
        <fullName evidence="2">Uncharacterized protein</fullName>
    </submittedName>
</protein>